<comment type="caution">
    <text evidence="12">The sequence shown here is derived from an EMBL/GenBank/DDBJ whole genome shotgun (WGS) entry which is preliminary data.</text>
</comment>
<feature type="transmembrane region" description="Helical" evidence="10">
    <location>
        <begin position="44"/>
        <end position="70"/>
    </location>
</feature>
<feature type="domain" description="HemY N-terminal" evidence="11">
    <location>
        <begin position="26"/>
        <end position="132"/>
    </location>
</feature>
<dbReference type="GO" id="GO:0042168">
    <property type="term" value="P:heme metabolic process"/>
    <property type="evidence" value="ECO:0007669"/>
    <property type="project" value="InterPro"/>
</dbReference>
<evidence type="ECO:0000256" key="8">
    <source>
        <dbReference type="ARBA" id="ARBA00023136"/>
    </source>
</evidence>
<accession>A0A2T5I8Q9</accession>
<dbReference type="Proteomes" id="UP000244152">
    <property type="component" value="Unassembled WGS sequence"/>
</dbReference>
<evidence type="ECO:0000259" key="11">
    <source>
        <dbReference type="Pfam" id="PF07219"/>
    </source>
</evidence>
<dbReference type="UniPathway" id="UPA00252"/>
<keyword evidence="8 10" id="KW-0472">Membrane</keyword>
<comment type="pathway">
    <text evidence="3">Porphyrin-containing compound metabolism; protoheme biosynthesis.</text>
</comment>
<evidence type="ECO:0000256" key="9">
    <source>
        <dbReference type="ARBA" id="ARBA00023244"/>
    </source>
</evidence>
<name>A0A2T5I8Q9_9PROT</name>
<gene>
    <name evidence="12" type="ORF">C8R21_11838</name>
</gene>
<evidence type="ECO:0000256" key="1">
    <source>
        <dbReference type="ARBA" id="ARBA00002962"/>
    </source>
</evidence>
<dbReference type="AlphaFoldDB" id="A0A2T5I8Q9"/>
<dbReference type="InterPro" id="IPR010817">
    <property type="entry name" value="HemY_N"/>
</dbReference>
<reference evidence="12 13" key="1">
    <citation type="submission" date="2018-04" db="EMBL/GenBank/DDBJ databases">
        <title>Active sludge and wastewater microbial communities from Klosterneuburg, Austria.</title>
        <authorList>
            <person name="Wagner M."/>
        </authorList>
    </citation>
    <scope>NUCLEOTIDE SEQUENCE [LARGE SCALE GENOMIC DNA]</scope>
    <source>
        <strain evidence="12 13">Nl12</strain>
    </source>
</reference>
<dbReference type="InterPro" id="IPR005254">
    <property type="entry name" value="Heme_biosyn_assoc_TPR_pro"/>
</dbReference>
<evidence type="ECO:0000256" key="5">
    <source>
        <dbReference type="ARBA" id="ARBA00022519"/>
    </source>
</evidence>
<dbReference type="EMBL" id="QAOK01000018">
    <property type="protein sequence ID" value="PTQ80188.1"/>
    <property type="molecule type" value="Genomic_DNA"/>
</dbReference>
<dbReference type="InterPro" id="IPR011990">
    <property type="entry name" value="TPR-like_helical_dom_sf"/>
</dbReference>
<dbReference type="NCBIfam" id="TIGR00540">
    <property type="entry name" value="TPR_hemY_coli"/>
    <property type="match status" value="1"/>
</dbReference>
<sequence length="412" mass="45773">MKGALWLLTLFMIAVAVTIAATYNSGYVLIVAQPYRIELSLNLLVLLLLVVISMGYLGMRLIVFTARLPAELSEFRTRRRREKALEGTLDGLKAFFERRYAKAEKSAAAALKMEDSAAFSAINAIVAARSAHGLRNYSRRDEFIAQAENSAPQEVALRLMTQAELLLDEHRPEEALELLHRLPSGELRRHTGALKLELEAQQNVGNWDVVLELLSQLEQRDGPEASLIKQLRCRAHIENLRSRMLNPGGLKEYWEGLSPSEKKDGKVAAVAARGFSATGDCAMVHHLVEQSLESQWDSELAKLYAECIGSDPLRQIERAEAWLEVHPSDASLLLALGKLCVQAELWGKAQSYLEASLSVKAGYAAHLALGQLNEKLGQPELAREHYSKGLELAVRQLETAAMTKNGRIMRIE</sequence>
<keyword evidence="4" id="KW-1003">Cell membrane</keyword>
<dbReference type="Pfam" id="PF07219">
    <property type="entry name" value="HemY_N"/>
    <property type="match status" value="1"/>
</dbReference>
<proteinExistence type="predicted"/>
<organism evidence="12 13">
    <name type="scientific">Nitrosospira multiformis</name>
    <dbReference type="NCBI Taxonomy" id="1231"/>
    <lineage>
        <taxon>Bacteria</taxon>
        <taxon>Pseudomonadati</taxon>
        <taxon>Pseudomonadota</taxon>
        <taxon>Betaproteobacteria</taxon>
        <taxon>Nitrosomonadales</taxon>
        <taxon>Nitrosomonadaceae</taxon>
        <taxon>Nitrosospira</taxon>
    </lineage>
</organism>
<evidence type="ECO:0000256" key="3">
    <source>
        <dbReference type="ARBA" id="ARBA00004744"/>
    </source>
</evidence>
<evidence type="ECO:0000256" key="10">
    <source>
        <dbReference type="SAM" id="Phobius"/>
    </source>
</evidence>
<evidence type="ECO:0000256" key="2">
    <source>
        <dbReference type="ARBA" id="ARBA00004429"/>
    </source>
</evidence>
<comment type="subcellular location">
    <subcellularLocation>
        <location evidence="2">Cell inner membrane</location>
        <topology evidence="2">Multi-pass membrane protein</topology>
    </subcellularLocation>
</comment>
<dbReference type="RefSeq" id="WP_107762615.1">
    <property type="nucleotide sequence ID" value="NZ_QAOK01000018.1"/>
</dbReference>
<keyword evidence="6 10" id="KW-0812">Transmembrane</keyword>
<evidence type="ECO:0000256" key="6">
    <source>
        <dbReference type="ARBA" id="ARBA00022692"/>
    </source>
</evidence>
<dbReference type="GO" id="GO:0005886">
    <property type="term" value="C:plasma membrane"/>
    <property type="evidence" value="ECO:0007669"/>
    <property type="project" value="UniProtKB-SubCell"/>
</dbReference>
<dbReference type="Gene3D" id="1.25.40.10">
    <property type="entry name" value="Tetratricopeptide repeat domain"/>
    <property type="match status" value="1"/>
</dbReference>
<comment type="function">
    <text evidence="1">Involved in a late step of protoheme IX synthesis.</text>
</comment>
<evidence type="ECO:0000313" key="12">
    <source>
        <dbReference type="EMBL" id="PTQ80188.1"/>
    </source>
</evidence>
<evidence type="ECO:0000256" key="7">
    <source>
        <dbReference type="ARBA" id="ARBA00022989"/>
    </source>
</evidence>
<evidence type="ECO:0000313" key="13">
    <source>
        <dbReference type="Proteomes" id="UP000244152"/>
    </source>
</evidence>
<keyword evidence="9" id="KW-0627">Porphyrin biosynthesis</keyword>
<keyword evidence="7 10" id="KW-1133">Transmembrane helix</keyword>
<dbReference type="SUPFAM" id="SSF48452">
    <property type="entry name" value="TPR-like"/>
    <property type="match status" value="1"/>
</dbReference>
<protein>
    <submittedName>
        <fullName evidence="12">HemY protein</fullName>
    </submittedName>
</protein>
<evidence type="ECO:0000256" key="4">
    <source>
        <dbReference type="ARBA" id="ARBA00022475"/>
    </source>
</evidence>
<keyword evidence="5" id="KW-0997">Cell inner membrane</keyword>
<dbReference type="GO" id="GO:0006779">
    <property type="term" value="P:porphyrin-containing compound biosynthetic process"/>
    <property type="evidence" value="ECO:0007669"/>
    <property type="project" value="UniProtKB-KW"/>
</dbReference>